<proteinExistence type="predicted"/>
<evidence type="ECO:0000313" key="3">
    <source>
        <dbReference type="Proteomes" id="UP000642070"/>
    </source>
</evidence>
<evidence type="ECO:0000256" key="1">
    <source>
        <dbReference type="SAM" id="MobiDB-lite"/>
    </source>
</evidence>
<name>A0A917TYT3_9ACTN</name>
<feature type="region of interest" description="Disordered" evidence="1">
    <location>
        <begin position="1"/>
        <end position="26"/>
    </location>
</feature>
<protein>
    <submittedName>
        <fullName evidence="2">Uncharacterized protein</fullName>
    </submittedName>
</protein>
<dbReference type="AlphaFoldDB" id="A0A917TYT3"/>
<feature type="compositionally biased region" description="Polar residues" evidence="1">
    <location>
        <begin position="8"/>
        <end position="22"/>
    </location>
</feature>
<comment type="caution">
    <text evidence="2">The sequence shown here is derived from an EMBL/GenBank/DDBJ whole genome shotgun (WGS) entry which is preliminary data.</text>
</comment>
<organism evidence="2 3">
    <name type="scientific">Dactylosporangium sucinum</name>
    <dbReference type="NCBI Taxonomy" id="1424081"/>
    <lineage>
        <taxon>Bacteria</taxon>
        <taxon>Bacillati</taxon>
        <taxon>Actinomycetota</taxon>
        <taxon>Actinomycetes</taxon>
        <taxon>Micromonosporales</taxon>
        <taxon>Micromonosporaceae</taxon>
        <taxon>Dactylosporangium</taxon>
    </lineage>
</organism>
<sequence length="123" mass="12414">MCGDFMPTTDTNGPSMNAHTQGTSRLSSTRLMLRSSGNDGRCRHVTSAAEPVSAGVRSATACSVASPSIREVRSAVDRCSTVSGASGASRRRIPAARCSACAVAAAESDRKATSPLGGSPSPG</sequence>
<dbReference type="Proteomes" id="UP000642070">
    <property type="component" value="Unassembled WGS sequence"/>
</dbReference>
<reference evidence="2" key="2">
    <citation type="submission" date="2020-09" db="EMBL/GenBank/DDBJ databases">
        <authorList>
            <person name="Sun Q."/>
            <person name="Ohkuma M."/>
        </authorList>
    </citation>
    <scope>NUCLEOTIDE SEQUENCE</scope>
    <source>
        <strain evidence="2">JCM 19831</strain>
    </source>
</reference>
<evidence type="ECO:0000313" key="2">
    <source>
        <dbReference type="EMBL" id="GGM43257.1"/>
    </source>
</evidence>
<accession>A0A917TYT3</accession>
<reference evidence="2" key="1">
    <citation type="journal article" date="2014" name="Int. J. Syst. Evol. Microbiol.">
        <title>Complete genome sequence of Corynebacterium casei LMG S-19264T (=DSM 44701T), isolated from a smear-ripened cheese.</title>
        <authorList>
            <consortium name="US DOE Joint Genome Institute (JGI-PGF)"/>
            <person name="Walter F."/>
            <person name="Albersmeier A."/>
            <person name="Kalinowski J."/>
            <person name="Ruckert C."/>
        </authorList>
    </citation>
    <scope>NUCLEOTIDE SEQUENCE</scope>
    <source>
        <strain evidence="2">JCM 19831</strain>
    </source>
</reference>
<keyword evidence="3" id="KW-1185">Reference proteome</keyword>
<dbReference type="EMBL" id="BMPI01000025">
    <property type="protein sequence ID" value="GGM43257.1"/>
    <property type="molecule type" value="Genomic_DNA"/>
</dbReference>
<gene>
    <name evidence="2" type="ORF">GCM10007977_051000</name>
</gene>